<reference evidence="2 3" key="1">
    <citation type="submission" date="2018-07" db="EMBL/GenBank/DDBJ databases">
        <title>Genomic Encyclopedia of Type Strains, Phase IV (KMG-IV): sequencing the most valuable type-strain genomes for metagenomic binning, comparative biology and taxonomic classification.</title>
        <authorList>
            <person name="Goeker M."/>
        </authorList>
    </citation>
    <scope>NUCLEOTIDE SEQUENCE [LARGE SCALE GENOMIC DNA]</scope>
    <source>
        <strain evidence="2 3">DSM 21634</strain>
    </source>
</reference>
<keyword evidence="1" id="KW-0732">Signal</keyword>
<feature type="chain" id="PRO_5016859366" description="DUF5329 domain-containing protein" evidence="1">
    <location>
        <begin position="18"/>
        <end position="120"/>
    </location>
</feature>
<gene>
    <name evidence="2" type="ORF">DES41_10444</name>
</gene>
<evidence type="ECO:0000313" key="3">
    <source>
        <dbReference type="Proteomes" id="UP000252884"/>
    </source>
</evidence>
<dbReference type="EMBL" id="QPJK01000004">
    <property type="protein sequence ID" value="RCW71225.1"/>
    <property type="molecule type" value="Genomic_DNA"/>
</dbReference>
<evidence type="ECO:0008006" key="4">
    <source>
        <dbReference type="Google" id="ProtNLM"/>
    </source>
</evidence>
<accession>A0A368XTK8</accession>
<evidence type="ECO:0000256" key="1">
    <source>
        <dbReference type="SAM" id="SignalP"/>
    </source>
</evidence>
<dbReference type="OrthoDB" id="344871at2"/>
<keyword evidence="3" id="KW-1185">Reference proteome</keyword>
<dbReference type="Proteomes" id="UP000252884">
    <property type="component" value="Unassembled WGS sequence"/>
</dbReference>
<protein>
    <recommendedName>
        <fullName evidence="4">DUF5329 domain-containing protein</fullName>
    </recommendedName>
</protein>
<proteinExistence type="predicted"/>
<evidence type="ECO:0000313" key="2">
    <source>
        <dbReference type="EMBL" id="RCW71225.1"/>
    </source>
</evidence>
<comment type="caution">
    <text evidence="2">The sequence shown here is derived from an EMBL/GenBank/DDBJ whole genome shotgun (WGS) entry which is preliminary data.</text>
</comment>
<name>A0A368XTK8_9BURK</name>
<dbReference type="RefSeq" id="WP_114468480.1">
    <property type="nucleotide sequence ID" value="NZ_QPJK01000004.1"/>
</dbReference>
<dbReference type="InterPro" id="IPR035242">
    <property type="entry name" value="DUF5329"/>
</dbReference>
<organism evidence="2 3">
    <name type="scientific">Pseudorhodoferax soli</name>
    <dbReference type="NCBI Taxonomy" id="545864"/>
    <lineage>
        <taxon>Bacteria</taxon>
        <taxon>Pseudomonadati</taxon>
        <taxon>Pseudomonadota</taxon>
        <taxon>Betaproteobacteria</taxon>
        <taxon>Burkholderiales</taxon>
        <taxon>Comamonadaceae</taxon>
    </lineage>
</organism>
<sequence length="120" mass="13058">MRGLAAALSCCCALAQAAPPPAPVQAEIDALLAGLQASGCEFQRNGRWHAGAEAVAHLQKKRDYLENRDAIRSTEDFIGLAASESSMSDQPYRVRCPGAAPVDSRAWLQQRLQELRRKKP</sequence>
<feature type="signal peptide" evidence="1">
    <location>
        <begin position="1"/>
        <end position="17"/>
    </location>
</feature>
<dbReference type="Pfam" id="PF17263">
    <property type="entry name" value="DUF5329"/>
    <property type="match status" value="1"/>
</dbReference>
<dbReference type="AlphaFoldDB" id="A0A368XTK8"/>